<organism evidence="1 2">
    <name type="scientific">Paenibacillus apii</name>
    <dbReference type="NCBI Taxonomy" id="1850370"/>
    <lineage>
        <taxon>Bacteria</taxon>
        <taxon>Bacillati</taxon>
        <taxon>Bacillota</taxon>
        <taxon>Bacilli</taxon>
        <taxon>Bacillales</taxon>
        <taxon>Paenibacillaceae</taxon>
        <taxon>Paenibacillus</taxon>
    </lineage>
</organism>
<dbReference type="AlphaFoldDB" id="A0A6M1PMP3"/>
<keyword evidence="2" id="KW-1185">Reference proteome</keyword>
<dbReference type="Proteomes" id="UP000480151">
    <property type="component" value="Unassembled WGS sequence"/>
</dbReference>
<sequence length="71" mass="8319">MENKRWRFKVPGASDSKEIIMDTREITSVYDILKKLRSAEEAVHLERVTESLRKQIQNPLTNLKPYKNNCG</sequence>
<reference evidence="1 2" key="1">
    <citation type="submission" date="2020-02" db="EMBL/GenBank/DDBJ databases">
        <authorList>
            <person name="Gao J."/>
            <person name="Sun J."/>
        </authorList>
    </citation>
    <scope>NUCLEOTIDE SEQUENCE [LARGE SCALE GENOMIC DNA]</scope>
    <source>
        <strain evidence="1 2">7124</strain>
    </source>
</reference>
<dbReference type="EMBL" id="JAAKGU010000012">
    <property type="protein sequence ID" value="NGM84957.1"/>
    <property type="molecule type" value="Genomic_DNA"/>
</dbReference>
<dbReference type="RefSeq" id="WP_165102564.1">
    <property type="nucleotide sequence ID" value="NZ_JAAKGU010000012.1"/>
</dbReference>
<gene>
    <name evidence="1" type="ORF">G5B47_21370</name>
</gene>
<protein>
    <submittedName>
        <fullName evidence="1">Uncharacterized protein</fullName>
    </submittedName>
</protein>
<accession>A0A6M1PMP3</accession>
<proteinExistence type="predicted"/>
<name>A0A6M1PMP3_9BACL</name>
<evidence type="ECO:0000313" key="1">
    <source>
        <dbReference type="EMBL" id="NGM84957.1"/>
    </source>
</evidence>
<evidence type="ECO:0000313" key="2">
    <source>
        <dbReference type="Proteomes" id="UP000480151"/>
    </source>
</evidence>
<comment type="caution">
    <text evidence="1">The sequence shown here is derived from an EMBL/GenBank/DDBJ whole genome shotgun (WGS) entry which is preliminary data.</text>
</comment>